<dbReference type="EMBL" id="LSFM01000026">
    <property type="protein sequence ID" value="OBY61417.1"/>
    <property type="molecule type" value="Genomic_DNA"/>
</dbReference>
<dbReference type="KEGG" id="pob:LPB03_13835"/>
<dbReference type="Proteomes" id="UP000092584">
    <property type="component" value="Unassembled WGS sequence"/>
</dbReference>
<proteinExistence type="predicted"/>
<keyword evidence="2" id="KW-1185">Reference proteome</keyword>
<dbReference type="Pfam" id="PF16476">
    <property type="entry name" value="DUF5053"/>
    <property type="match status" value="1"/>
</dbReference>
<organism evidence="1 2">
    <name type="scientific">Polaribacter vadi</name>
    <dbReference type="NCBI Taxonomy" id="1774273"/>
    <lineage>
        <taxon>Bacteria</taxon>
        <taxon>Pseudomonadati</taxon>
        <taxon>Bacteroidota</taxon>
        <taxon>Flavobacteriia</taxon>
        <taxon>Flavobacteriales</taxon>
        <taxon>Flavobacteriaceae</taxon>
    </lineage>
</organism>
<protein>
    <recommendedName>
        <fullName evidence="3">DUF5053 domain-containing protein</fullName>
    </recommendedName>
</protein>
<dbReference type="RefSeq" id="WP_065320550.1">
    <property type="nucleotide sequence ID" value="NZ_CP017477.1"/>
</dbReference>
<reference evidence="2" key="1">
    <citation type="submission" date="2016-02" db="EMBL/GenBank/DDBJ databases">
        <authorList>
            <person name="Shin S.-K."/>
            <person name="Yi H."/>
            <person name="Kim E."/>
        </authorList>
    </citation>
    <scope>NUCLEOTIDE SEQUENCE [LARGE SCALE GENOMIC DNA]</scope>
    <source>
        <strain evidence="2">LPB0003</strain>
    </source>
</reference>
<sequence>MEITKQKKSMKSLMWDIIVDISWANISKKYFGKSRSWLSQKMNGLDGNGSNTEFTEEEQQNLKEALYDLSNRIKICADKL</sequence>
<evidence type="ECO:0000313" key="2">
    <source>
        <dbReference type="Proteomes" id="UP000092584"/>
    </source>
</evidence>
<evidence type="ECO:0008006" key="3">
    <source>
        <dbReference type="Google" id="ProtNLM"/>
    </source>
</evidence>
<dbReference type="OrthoDB" id="1072895at2"/>
<evidence type="ECO:0000313" key="1">
    <source>
        <dbReference type="EMBL" id="OBY61417.1"/>
    </source>
</evidence>
<dbReference type="AlphaFoldDB" id="A0A1B8TP55"/>
<accession>A0A1B8TP55</accession>
<gene>
    <name evidence="1" type="ORF">LPB3_15470</name>
</gene>
<comment type="caution">
    <text evidence="1">The sequence shown here is derived from an EMBL/GenBank/DDBJ whole genome shotgun (WGS) entry which is preliminary data.</text>
</comment>
<name>A0A1B8TP55_9FLAO</name>
<dbReference type="InterPro" id="IPR032483">
    <property type="entry name" value="DUF5053"/>
</dbReference>